<gene>
    <name evidence="8" type="primary">CLPTM1L</name>
    <name evidence="8" type="ORF">LPJ61_000033</name>
</gene>
<dbReference type="PANTHER" id="PTHR21347:SF0">
    <property type="entry name" value="LIPID SCRAMBLASE CLPTM1L"/>
    <property type="match status" value="1"/>
</dbReference>
<keyword evidence="9" id="KW-1185">Reference proteome</keyword>
<sequence length="620" mass="70532">MAGRASRVVSALAVLAFCWYVQHMVRVALQLFYPAKHIPLIKPLPAAPPGTPMHRLAWREPFEYEASVYVSPLDSFLDDGFFNSSTLVWRLGPQSSSQQRPHFDIRLRVSIPEPMRTANVTALYAFLFVQKAGLLAPHPDLRDPLIAYARAELVSARPRRIDRKHSLVDGRSPADRPRADEVQGDYSTGPWVPHGKTRLSWEIVLEDNQFPEWTMPLDIAPHLRIIRTKAPRGRPYIPLIWENPLAARDKHWTPLTTRTSVSEEVPLELASIEIDASLRGVGLGWFRLCNYVYHGLQELRSPRSLIQYSDTDVDNLKEMVHEVNPTMLAITMAAMAFHLLFELLAYKEDVAFWSSKSKSSTLGISRSSMLMGVASSWIRLLYMWDRRSETNVVVLFGAGAGALVEAWKLTRVLRIDDLLPWGRKLFRRSPTREGPAAKRKSKALAKTGPEAKPAVEDSQRERVQREVDQQTAWYITRVCAPLMVAYAAFSLVYQQHDSHMSWLLNISLVTVYSLEFVGMWPQLLINHKLKTVDMLPLTAFLYRFLLTFIDDLYALVVPMPLLERIGTLRDDVVFVVLCYQWLKFPRRKATESAVDDAARDTSKGTRTSKSDSIASKSRPL</sequence>
<evidence type="ECO:0000256" key="2">
    <source>
        <dbReference type="ARBA" id="ARBA00009310"/>
    </source>
</evidence>
<name>A0A9W8D1Z4_9FUNG</name>
<evidence type="ECO:0000256" key="4">
    <source>
        <dbReference type="ARBA" id="ARBA00022989"/>
    </source>
</evidence>
<evidence type="ECO:0000256" key="1">
    <source>
        <dbReference type="ARBA" id="ARBA00004141"/>
    </source>
</evidence>
<feature type="region of interest" description="Disordered" evidence="6">
    <location>
        <begin position="164"/>
        <end position="189"/>
    </location>
</feature>
<dbReference type="InterPro" id="IPR008429">
    <property type="entry name" value="CLPTM1"/>
</dbReference>
<dbReference type="Proteomes" id="UP001143981">
    <property type="component" value="Unassembled WGS sequence"/>
</dbReference>
<dbReference type="OrthoDB" id="378564at2759"/>
<feature type="transmembrane region" description="Helical" evidence="7">
    <location>
        <begin position="540"/>
        <end position="562"/>
    </location>
</feature>
<dbReference type="AlphaFoldDB" id="A0A9W8D1Z4"/>
<feature type="transmembrane region" description="Helical" evidence="7">
    <location>
        <begin position="472"/>
        <end position="493"/>
    </location>
</feature>
<keyword evidence="4 7" id="KW-1133">Transmembrane helix</keyword>
<dbReference type="Pfam" id="PF05602">
    <property type="entry name" value="CLPTM1"/>
    <property type="match status" value="1"/>
</dbReference>
<comment type="similarity">
    <text evidence="2">Belongs to the CLPTM1 family.</text>
</comment>
<evidence type="ECO:0000256" key="3">
    <source>
        <dbReference type="ARBA" id="ARBA00022692"/>
    </source>
</evidence>
<feature type="compositionally biased region" description="Basic and acidic residues" evidence="6">
    <location>
        <begin position="164"/>
        <end position="181"/>
    </location>
</feature>
<evidence type="ECO:0000313" key="8">
    <source>
        <dbReference type="EMBL" id="KAJ1736249.1"/>
    </source>
</evidence>
<dbReference type="EMBL" id="JANBOI010000001">
    <property type="protein sequence ID" value="KAJ1736249.1"/>
    <property type="molecule type" value="Genomic_DNA"/>
</dbReference>
<dbReference type="GO" id="GO:0012505">
    <property type="term" value="C:endomembrane system"/>
    <property type="evidence" value="ECO:0007669"/>
    <property type="project" value="TreeGrafter"/>
</dbReference>
<proteinExistence type="inferred from homology"/>
<evidence type="ECO:0000313" key="9">
    <source>
        <dbReference type="Proteomes" id="UP001143981"/>
    </source>
</evidence>
<evidence type="ECO:0000256" key="6">
    <source>
        <dbReference type="SAM" id="MobiDB-lite"/>
    </source>
</evidence>
<feature type="compositionally biased region" description="Polar residues" evidence="6">
    <location>
        <begin position="604"/>
        <end position="620"/>
    </location>
</feature>
<evidence type="ECO:0000256" key="7">
    <source>
        <dbReference type="SAM" id="Phobius"/>
    </source>
</evidence>
<comment type="subcellular location">
    <subcellularLocation>
        <location evidence="1">Membrane</location>
        <topology evidence="1">Multi-pass membrane protein</topology>
    </subcellularLocation>
</comment>
<evidence type="ECO:0000256" key="5">
    <source>
        <dbReference type="ARBA" id="ARBA00023136"/>
    </source>
</evidence>
<accession>A0A9W8D1Z4</accession>
<keyword evidence="5 7" id="KW-0472">Membrane</keyword>
<dbReference type="PANTHER" id="PTHR21347">
    <property type="entry name" value="CLEFT LIP AND PALATE ASSOCIATED TRANSMEMBRANE PROTEIN-RELATED"/>
    <property type="match status" value="1"/>
</dbReference>
<feature type="transmembrane region" description="Helical" evidence="7">
    <location>
        <begin position="500"/>
        <end position="520"/>
    </location>
</feature>
<comment type="caution">
    <text evidence="8">The sequence shown here is derived from an EMBL/GenBank/DDBJ whole genome shotgun (WGS) entry which is preliminary data.</text>
</comment>
<feature type="region of interest" description="Disordered" evidence="6">
    <location>
        <begin position="430"/>
        <end position="461"/>
    </location>
</feature>
<protein>
    <submittedName>
        <fullName evidence="8">Cleft lip and palate associated transmembrane protein 1</fullName>
    </submittedName>
</protein>
<organism evidence="8 9">
    <name type="scientific">Coemansia biformis</name>
    <dbReference type="NCBI Taxonomy" id="1286918"/>
    <lineage>
        <taxon>Eukaryota</taxon>
        <taxon>Fungi</taxon>
        <taxon>Fungi incertae sedis</taxon>
        <taxon>Zoopagomycota</taxon>
        <taxon>Kickxellomycotina</taxon>
        <taxon>Kickxellomycetes</taxon>
        <taxon>Kickxellales</taxon>
        <taxon>Kickxellaceae</taxon>
        <taxon>Coemansia</taxon>
    </lineage>
</organism>
<feature type="region of interest" description="Disordered" evidence="6">
    <location>
        <begin position="590"/>
        <end position="620"/>
    </location>
</feature>
<reference evidence="8" key="1">
    <citation type="submission" date="2022-07" db="EMBL/GenBank/DDBJ databases">
        <title>Phylogenomic reconstructions and comparative analyses of Kickxellomycotina fungi.</title>
        <authorList>
            <person name="Reynolds N.K."/>
            <person name="Stajich J.E."/>
            <person name="Barry K."/>
            <person name="Grigoriev I.V."/>
            <person name="Crous P."/>
            <person name="Smith M.E."/>
        </authorList>
    </citation>
    <scope>NUCLEOTIDE SEQUENCE</scope>
    <source>
        <strain evidence="8">BCRC 34381</strain>
    </source>
</reference>
<keyword evidence="3 7" id="KW-0812">Transmembrane</keyword>
<dbReference type="GO" id="GO:0016020">
    <property type="term" value="C:membrane"/>
    <property type="evidence" value="ECO:0007669"/>
    <property type="project" value="UniProtKB-SubCell"/>
</dbReference>